<evidence type="ECO:0000256" key="1">
    <source>
        <dbReference type="ARBA" id="ARBA00007953"/>
    </source>
</evidence>
<evidence type="ECO:0000256" key="4">
    <source>
        <dbReference type="HAMAP-Rule" id="MF_01082"/>
    </source>
</evidence>
<dbReference type="PANTHER" id="PTHR47811">
    <property type="entry name" value="TRNA PSEUDOURIDINE SYNTHASE D"/>
    <property type="match status" value="1"/>
</dbReference>
<name>A0A1Y6D1E1_9GAMM</name>
<dbReference type="GO" id="GO:0031119">
    <property type="term" value="P:tRNA pseudouridine synthesis"/>
    <property type="evidence" value="ECO:0007669"/>
    <property type="project" value="UniProtKB-UniRule"/>
</dbReference>
<comment type="similarity">
    <text evidence="1 4">Belongs to the pseudouridine synthase TruD family.</text>
</comment>
<dbReference type="Pfam" id="PF01142">
    <property type="entry name" value="TruD"/>
    <property type="match status" value="2"/>
</dbReference>
<feature type="active site" description="Nucleophile" evidence="4">
    <location>
        <position position="80"/>
    </location>
</feature>
<evidence type="ECO:0000313" key="6">
    <source>
        <dbReference type="EMBL" id="SMF94663.1"/>
    </source>
</evidence>
<comment type="function">
    <text evidence="4">Responsible for synthesis of pseudouridine from uracil-13 in transfer RNAs.</text>
</comment>
<reference evidence="6 7" key="1">
    <citation type="submission" date="2016-12" db="EMBL/GenBank/DDBJ databases">
        <authorList>
            <person name="Song W.-J."/>
            <person name="Kurnit D.M."/>
        </authorList>
    </citation>
    <scope>NUCLEOTIDE SEQUENCE [LARGE SCALE GENOMIC DNA]</scope>
    <source>
        <strain evidence="6 7">175</strain>
    </source>
</reference>
<dbReference type="Gene3D" id="3.30.2340.10">
    <property type="entry name" value="TruD, insertion domain"/>
    <property type="match status" value="1"/>
</dbReference>
<proteinExistence type="inferred from homology"/>
<dbReference type="EMBL" id="FXAM01000001">
    <property type="protein sequence ID" value="SMF94663.1"/>
    <property type="molecule type" value="Genomic_DNA"/>
</dbReference>
<dbReference type="GO" id="GO:0003723">
    <property type="term" value="F:RNA binding"/>
    <property type="evidence" value="ECO:0007669"/>
    <property type="project" value="InterPro"/>
</dbReference>
<dbReference type="InterPro" id="IPR042214">
    <property type="entry name" value="TruD_catalytic"/>
</dbReference>
<dbReference type="AlphaFoldDB" id="A0A1Y6D1E1"/>
<dbReference type="Proteomes" id="UP000192923">
    <property type="component" value="Unassembled WGS sequence"/>
</dbReference>
<dbReference type="PROSITE" id="PS50984">
    <property type="entry name" value="TRUD"/>
    <property type="match status" value="1"/>
</dbReference>
<dbReference type="InterPro" id="IPR011760">
    <property type="entry name" value="PsdUridine_synth_TruD_insert"/>
</dbReference>
<sequence>MDIPAPLPYAHGGPVGTATLKAAPEDFIVEEILGFEPSGTGEHVFLKVEKRGENTEYVARQLARHAGVGSREVGYAGLKDRHGLTVQWYSVQLPGKDGPDWNALASPSLRVLETHRNSRKLKQGAASGNRFVITLKQVDGDPGVLSARLRQIGEFGVPNYFGEQRFGREGQNLARAAELFAGTLGRIDPHKRGLYLSAARSEIFNRLLARRVTDGTWNQAVEGDAFMFGDSRSFFKPEAITPEILQRLADRDIHPSGVLWGKGASAATGAAAALELAVAEALADFCRGLERFDLDTARRPFRLCPQDLRWEFPDPASLRLQFALPSGAYATTLLRELVSTDFSDG</sequence>
<keyword evidence="7" id="KW-1185">Reference proteome</keyword>
<dbReference type="GO" id="GO:0005829">
    <property type="term" value="C:cytosol"/>
    <property type="evidence" value="ECO:0007669"/>
    <property type="project" value="TreeGrafter"/>
</dbReference>
<evidence type="ECO:0000256" key="3">
    <source>
        <dbReference type="ARBA" id="ARBA00023235"/>
    </source>
</evidence>
<dbReference type="STRING" id="1760988.SAMN02949497_1989"/>
<evidence type="ECO:0000256" key="2">
    <source>
        <dbReference type="ARBA" id="ARBA00022694"/>
    </source>
</evidence>
<dbReference type="SUPFAM" id="SSF55120">
    <property type="entry name" value="Pseudouridine synthase"/>
    <property type="match status" value="1"/>
</dbReference>
<organism evidence="6 7">
    <name type="scientific">Methylomagnum ishizawai</name>
    <dbReference type="NCBI Taxonomy" id="1760988"/>
    <lineage>
        <taxon>Bacteria</taxon>
        <taxon>Pseudomonadati</taxon>
        <taxon>Pseudomonadota</taxon>
        <taxon>Gammaproteobacteria</taxon>
        <taxon>Methylococcales</taxon>
        <taxon>Methylococcaceae</taxon>
        <taxon>Methylomagnum</taxon>
    </lineage>
</organism>
<dbReference type="RefSeq" id="WP_085212241.1">
    <property type="nucleotide sequence ID" value="NZ_FXAM01000001.1"/>
</dbReference>
<accession>A0A1Y6D1E1</accession>
<gene>
    <name evidence="4" type="primary">truD</name>
    <name evidence="6" type="ORF">SAMN02949497_1989</name>
</gene>
<dbReference type="HAMAP" id="MF_01082">
    <property type="entry name" value="TruD"/>
    <property type="match status" value="1"/>
</dbReference>
<dbReference type="InterPro" id="IPR043165">
    <property type="entry name" value="TruD_insert_sf"/>
</dbReference>
<keyword evidence="3 4" id="KW-0413">Isomerase</keyword>
<dbReference type="OrthoDB" id="1550679at2"/>
<dbReference type="EC" id="5.4.99.27" evidence="4"/>
<dbReference type="InterPro" id="IPR020103">
    <property type="entry name" value="PsdUridine_synth_cat_dom_sf"/>
</dbReference>
<dbReference type="PANTHER" id="PTHR47811:SF1">
    <property type="entry name" value="TRNA PSEUDOURIDINE SYNTHASE D"/>
    <property type="match status" value="1"/>
</dbReference>
<dbReference type="GO" id="GO:0160150">
    <property type="term" value="F:tRNA pseudouridine(13) synthase activity"/>
    <property type="evidence" value="ECO:0007669"/>
    <property type="project" value="UniProtKB-EC"/>
</dbReference>
<dbReference type="CDD" id="cd02575">
    <property type="entry name" value="PseudoU_synth_EcTruD"/>
    <property type="match status" value="1"/>
</dbReference>
<protein>
    <recommendedName>
        <fullName evidence="4">tRNA pseudouridine synthase D</fullName>
        <ecNumber evidence="4">5.4.99.27</ecNumber>
    </recommendedName>
    <alternativeName>
        <fullName evidence="4">tRNA pseudouridine(13) synthase</fullName>
    </alternativeName>
    <alternativeName>
        <fullName evidence="4">tRNA pseudouridylate synthase D</fullName>
    </alternativeName>
    <alternativeName>
        <fullName evidence="4">tRNA-uridine isomerase D</fullName>
    </alternativeName>
</protein>
<feature type="domain" description="TRUD" evidence="5">
    <location>
        <begin position="156"/>
        <end position="304"/>
    </location>
</feature>
<comment type="catalytic activity">
    <reaction evidence="4">
        <text>uridine(13) in tRNA = pseudouridine(13) in tRNA</text>
        <dbReference type="Rhea" id="RHEA:42540"/>
        <dbReference type="Rhea" id="RHEA-COMP:10105"/>
        <dbReference type="Rhea" id="RHEA-COMP:10106"/>
        <dbReference type="ChEBI" id="CHEBI:65314"/>
        <dbReference type="ChEBI" id="CHEBI:65315"/>
        <dbReference type="EC" id="5.4.99.27"/>
    </reaction>
</comment>
<evidence type="ECO:0000313" key="7">
    <source>
        <dbReference type="Proteomes" id="UP000192923"/>
    </source>
</evidence>
<dbReference type="Gene3D" id="3.30.2350.20">
    <property type="entry name" value="TruD, catalytic domain"/>
    <property type="match status" value="1"/>
</dbReference>
<dbReference type="NCBIfam" id="NF002153">
    <property type="entry name" value="PRK00984.1-2"/>
    <property type="match status" value="1"/>
</dbReference>
<evidence type="ECO:0000259" key="5">
    <source>
        <dbReference type="PROSITE" id="PS50984"/>
    </source>
</evidence>
<dbReference type="InterPro" id="IPR001656">
    <property type="entry name" value="PsdUridine_synth_TruD"/>
</dbReference>
<dbReference type="InterPro" id="IPR050170">
    <property type="entry name" value="TruD_pseudoU_synthase"/>
</dbReference>
<keyword evidence="2 4" id="KW-0819">tRNA processing</keyword>